<proteinExistence type="predicted"/>
<dbReference type="Proteomes" id="UP001521785">
    <property type="component" value="Unassembled WGS sequence"/>
</dbReference>
<dbReference type="InterPro" id="IPR011990">
    <property type="entry name" value="TPR-like_helical_dom_sf"/>
</dbReference>
<dbReference type="SUPFAM" id="SSF53167">
    <property type="entry name" value="Purine and uridine phosphorylases"/>
    <property type="match status" value="1"/>
</dbReference>
<organism evidence="2 3">
    <name type="scientific">Paraconiothyrium brasiliense</name>
    <dbReference type="NCBI Taxonomy" id="300254"/>
    <lineage>
        <taxon>Eukaryota</taxon>
        <taxon>Fungi</taxon>
        <taxon>Dikarya</taxon>
        <taxon>Ascomycota</taxon>
        <taxon>Pezizomycotina</taxon>
        <taxon>Dothideomycetes</taxon>
        <taxon>Pleosporomycetidae</taxon>
        <taxon>Pleosporales</taxon>
        <taxon>Massarineae</taxon>
        <taxon>Didymosphaeriaceae</taxon>
        <taxon>Paraconiothyrium</taxon>
    </lineage>
</organism>
<dbReference type="SUPFAM" id="SSF52540">
    <property type="entry name" value="P-loop containing nucleoside triphosphate hydrolases"/>
    <property type="match status" value="1"/>
</dbReference>
<dbReference type="Gene3D" id="3.40.50.1580">
    <property type="entry name" value="Nucleoside phosphorylase domain"/>
    <property type="match status" value="1"/>
</dbReference>
<sequence>MASSSGQPTLRCEDYHVALICPVANLELLPARLMLDEEHPVPSYNTHYDENSYTCGTMKGHTIVIATCPQGQTGNVNAGRLTGPMFKTFPNIRMTVLIGIGGGIPYAESPEDPLEDIHLGDVVVGWPGDGKPACVYHERGRDKVNNDFEILGAMQDPEWRLLNALGKLQSDHELGKTTFSNQLERLKTYRKFAHPGVEHDRLYRAAYHHVGGYRSKCVPCDPNELVQRPARTADDKDKLVFHLGRIATGNAVIQDGEKRDMIREKCDGALCVEMEAAGVDVNRRCLVIRGISDYADSHKSDIWRSHAAGNAAAFARELLCRIQPATVKDMQGVNEAPWLVPFVRPRSFVGRDAQLAHLRAHVSSEGGRPLAICGLGGCGKTALALEMAYRTREQEPKRAVFWVPAISRESFEQAYREIGGRLCTPGIANNNADVKQLVKAQLSDESRGQWLMVVDNADDDDVLFGGADRLIDWLPHSRKGSILFTTRTRIAAIKLAEREVVELGELAEVEAREMLRKRLLPAQQQQLQDRKTVTKFLDMLAFFALAIVQAVAFVNTHEVTLADYISDYQNSEGDAITLLGEEFEDQGRYRDSKNPVATTWYISFKQIQKENRLAADYLSFMACIVNTNIPASLLPAGGSRVEQKKALGTLKAYAFVTEYQGEEKRPAAETSKSEKLFDVHPLVHLAMRQWLKAYGHWLGWVEKTLERLVEIIPFGDHDTREVWTIYLPHATYIVGVAEVYDLESRVSLLDRIGQCERALGRYRAAESAYRQLFEREVEVLGREHPDTLTSMNNVAAALTNRGKYAEAEAMHRATLAVQEKMLGAEHPDTLTSMNNVAAALTNRGKYAEAEAMHRATLAQRH</sequence>
<evidence type="ECO:0000313" key="3">
    <source>
        <dbReference type="Proteomes" id="UP001521785"/>
    </source>
</evidence>
<feature type="domain" description="NB-ARC" evidence="1">
    <location>
        <begin position="366"/>
        <end position="519"/>
    </location>
</feature>
<evidence type="ECO:0000313" key="2">
    <source>
        <dbReference type="EMBL" id="KAL1607816.1"/>
    </source>
</evidence>
<name>A0ABR3RTQ6_9PLEO</name>
<dbReference type="SUPFAM" id="SSF48452">
    <property type="entry name" value="TPR-like"/>
    <property type="match status" value="1"/>
</dbReference>
<dbReference type="InterPro" id="IPR035994">
    <property type="entry name" value="Nucleoside_phosphorylase_sf"/>
</dbReference>
<dbReference type="Gene3D" id="1.25.40.10">
    <property type="entry name" value="Tetratricopeptide repeat domain"/>
    <property type="match status" value="1"/>
</dbReference>
<protein>
    <recommendedName>
        <fullName evidence="1">NB-ARC domain-containing protein</fullName>
    </recommendedName>
</protein>
<dbReference type="PANTHER" id="PTHR46082:SF6">
    <property type="entry name" value="AAA+ ATPASE DOMAIN-CONTAINING PROTEIN-RELATED"/>
    <property type="match status" value="1"/>
</dbReference>
<keyword evidence="3" id="KW-1185">Reference proteome</keyword>
<evidence type="ECO:0000259" key="1">
    <source>
        <dbReference type="Pfam" id="PF00931"/>
    </source>
</evidence>
<dbReference type="InterPro" id="IPR027417">
    <property type="entry name" value="P-loop_NTPase"/>
</dbReference>
<gene>
    <name evidence="2" type="ORF">SLS60_002754</name>
</gene>
<dbReference type="EMBL" id="JAKJXO020000003">
    <property type="protein sequence ID" value="KAL1607816.1"/>
    <property type="molecule type" value="Genomic_DNA"/>
</dbReference>
<dbReference type="InterPro" id="IPR002182">
    <property type="entry name" value="NB-ARC"/>
</dbReference>
<dbReference type="InterPro" id="IPR053137">
    <property type="entry name" value="NLR-like"/>
</dbReference>
<dbReference type="Pfam" id="PF00931">
    <property type="entry name" value="NB-ARC"/>
    <property type="match status" value="1"/>
</dbReference>
<reference evidence="2 3" key="1">
    <citation type="submission" date="2024-02" db="EMBL/GenBank/DDBJ databases">
        <title>De novo assembly and annotation of 12 fungi associated with fruit tree decline syndrome in Ontario, Canada.</title>
        <authorList>
            <person name="Sulman M."/>
            <person name="Ellouze W."/>
            <person name="Ilyukhin E."/>
        </authorList>
    </citation>
    <scope>NUCLEOTIDE SEQUENCE [LARGE SCALE GENOMIC DNA]</scope>
    <source>
        <strain evidence="2 3">M42-189</strain>
    </source>
</reference>
<accession>A0ABR3RTQ6</accession>
<comment type="caution">
    <text evidence="2">The sequence shown here is derived from an EMBL/GenBank/DDBJ whole genome shotgun (WGS) entry which is preliminary data.</text>
</comment>
<dbReference type="PANTHER" id="PTHR46082">
    <property type="entry name" value="ATP/GTP-BINDING PROTEIN-RELATED"/>
    <property type="match status" value="1"/>
</dbReference>
<dbReference type="Pfam" id="PF13374">
    <property type="entry name" value="TPR_10"/>
    <property type="match status" value="3"/>
</dbReference>
<dbReference type="Gene3D" id="3.40.50.300">
    <property type="entry name" value="P-loop containing nucleotide triphosphate hydrolases"/>
    <property type="match status" value="1"/>
</dbReference>